<evidence type="ECO:0000313" key="27">
    <source>
        <dbReference type="EMBL" id="RNA16813.1"/>
    </source>
</evidence>
<comment type="catalytic activity">
    <reaction evidence="19">
        <text>L-alanyl-L-lysine(out) = L-alanyl-L-lysine(in)</text>
        <dbReference type="Rhea" id="RHEA:79415"/>
        <dbReference type="ChEBI" id="CHEBI:192470"/>
    </reaction>
</comment>
<evidence type="ECO:0000256" key="4">
    <source>
        <dbReference type="ARBA" id="ARBA00022692"/>
    </source>
</evidence>
<evidence type="ECO:0000256" key="3">
    <source>
        <dbReference type="ARBA" id="ARBA00022448"/>
    </source>
</evidence>
<dbReference type="GO" id="GO:0005765">
    <property type="term" value="C:lysosomal membrane"/>
    <property type="evidence" value="ECO:0007669"/>
    <property type="project" value="UniProtKB-SubCell"/>
</dbReference>
<protein>
    <recommendedName>
        <fullName evidence="21">Lysosomal dipeptide transporter MFSD1</fullName>
    </recommendedName>
    <alternativeName>
        <fullName evidence="22">Major facilitator superfamily domain-containing protein 1</fullName>
    </alternativeName>
</protein>
<feature type="transmembrane region" description="Helical" evidence="25">
    <location>
        <begin position="363"/>
        <end position="381"/>
    </location>
</feature>
<feature type="transmembrane region" description="Helical" evidence="25">
    <location>
        <begin position="308"/>
        <end position="328"/>
    </location>
</feature>
<evidence type="ECO:0000256" key="17">
    <source>
        <dbReference type="ARBA" id="ARBA00044903"/>
    </source>
</evidence>
<dbReference type="PANTHER" id="PTHR23512:SF3">
    <property type="entry name" value="MAJOR FACILITATOR SUPERFAMILY DOMAIN-CONTAINING PROTEIN 1"/>
    <property type="match status" value="1"/>
</dbReference>
<evidence type="ECO:0000256" key="6">
    <source>
        <dbReference type="ARBA" id="ARBA00023136"/>
    </source>
</evidence>
<comment type="catalytic activity">
    <reaction evidence="20">
        <text>L-lysyl-glycine(out) = L-lysyl-glycine(in)</text>
        <dbReference type="Rhea" id="RHEA:79407"/>
        <dbReference type="ChEBI" id="CHEBI:191202"/>
    </reaction>
</comment>
<reference evidence="27 28" key="1">
    <citation type="journal article" date="2018" name="Sci. Rep.">
        <title>Genomic signatures of local adaptation to the degree of environmental predictability in rotifers.</title>
        <authorList>
            <person name="Franch-Gras L."/>
            <person name="Hahn C."/>
            <person name="Garcia-Roger E.M."/>
            <person name="Carmona M.J."/>
            <person name="Serra M."/>
            <person name="Gomez A."/>
        </authorList>
    </citation>
    <scope>NUCLEOTIDE SEQUENCE [LARGE SCALE GENOMIC DNA]</scope>
    <source>
        <strain evidence="27">HYR1</strain>
    </source>
</reference>
<comment type="catalytic activity">
    <reaction evidence="16">
        <text>L-lysyl-L-lysine(out) = L-lysyl-L-lysine(in)</text>
        <dbReference type="Rhea" id="RHEA:79403"/>
        <dbReference type="ChEBI" id="CHEBI:229956"/>
    </reaction>
</comment>
<feature type="transmembrane region" description="Helical" evidence="25">
    <location>
        <begin position="142"/>
        <end position="164"/>
    </location>
</feature>
<organism evidence="27 28">
    <name type="scientific">Brachionus plicatilis</name>
    <name type="common">Marine rotifer</name>
    <name type="synonym">Brachionus muelleri</name>
    <dbReference type="NCBI Taxonomy" id="10195"/>
    <lineage>
        <taxon>Eukaryota</taxon>
        <taxon>Metazoa</taxon>
        <taxon>Spiralia</taxon>
        <taxon>Gnathifera</taxon>
        <taxon>Rotifera</taxon>
        <taxon>Eurotatoria</taxon>
        <taxon>Monogononta</taxon>
        <taxon>Pseudotrocha</taxon>
        <taxon>Ploima</taxon>
        <taxon>Brachionidae</taxon>
        <taxon>Brachionus</taxon>
    </lineage>
</organism>
<dbReference type="SUPFAM" id="SSF103473">
    <property type="entry name" value="MFS general substrate transporter"/>
    <property type="match status" value="1"/>
</dbReference>
<feature type="domain" description="Major facilitator superfamily (MFS) profile" evidence="26">
    <location>
        <begin position="47"/>
        <end position="447"/>
    </location>
</feature>
<dbReference type="Proteomes" id="UP000276133">
    <property type="component" value="Unassembled WGS sequence"/>
</dbReference>
<feature type="transmembrane region" description="Helical" evidence="25">
    <location>
        <begin position="44"/>
        <end position="67"/>
    </location>
</feature>
<dbReference type="InterPro" id="IPR036259">
    <property type="entry name" value="MFS_trans_sf"/>
</dbReference>
<comment type="catalytic activity">
    <reaction evidence="14">
        <text>L-aspartyl-L-lysine(out) = L-aspartyl-L-lysine(in)</text>
        <dbReference type="Rhea" id="RHEA:79411"/>
        <dbReference type="ChEBI" id="CHEBI:229953"/>
    </reaction>
</comment>
<evidence type="ECO:0000256" key="8">
    <source>
        <dbReference type="ARBA" id="ARBA00044876"/>
    </source>
</evidence>
<dbReference type="InterPro" id="IPR020846">
    <property type="entry name" value="MFS_dom"/>
</dbReference>
<evidence type="ECO:0000256" key="20">
    <source>
        <dbReference type="ARBA" id="ARBA00044924"/>
    </source>
</evidence>
<comment type="subunit">
    <text evidence="24">Homodimer. Interacts with lysosomal protein GLMP (via lumenal domain); the interaction starts while both proteins are still in the endoplasmic reticulum and is required for stabilization of MFSD1 in lysosomes but has no direct effect on its targeting to lysosomes or transporter activity.</text>
</comment>
<keyword evidence="4 25" id="KW-0812">Transmembrane</keyword>
<keyword evidence="3" id="KW-0813">Transport</keyword>
<comment type="catalytic activity">
    <reaction evidence="17">
        <text>L-arginyl-glycine(out) = L-arginyl-glycine(in)</text>
        <dbReference type="Rhea" id="RHEA:79391"/>
        <dbReference type="ChEBI" id="CHEBI:229955"/>
    </reaction>
</comment>
<keyword evidence="6 25" id="KW-0472">Membrane</keyword>
<feature type="transmembrane region" description="Helical" evidence="25">
    <location>
        <begin position="268"/>
        <end position="288"/>
    </location>
</feature>
<dbReference type="Pfam" id="PF07690">
    <property type="entry name" value="MFS_1"/>
    <property type="match status" value="1"/>
</dbReference>
<proteinExistence type="inferred from homology"/>
<evidence type="ECO:0000256" key="22">
    <source>
        <dbReference type="ARBA" id="ARBA00045018"/>
    </source>
</evidence>
<dbReference type="EMBL" id="REGN01004617">
    <property type="protein sequence ID" value="RNA16813.1"/>
    <property type="molecule type" value="Genomic_DNA"/>
</dbReference>
<keyword evidence="28" id="KW-1185">Reference proteome</keyword>
<comment type="subcellular location">
    <subcellularLocation>
        <location evidence="1">Lysosome membrane</location>
        <topology evidence="1">Multi-pass membrane protein</topology>
    </subcellularLocation>
</comment>
<comment type="function">
    <text evidence="23">Lysosomal dipeptide uniporter that selectively exports lysine, arginine or histidine-containing dipeptides with a net positive charge from the lysosome lumen into the cytosol. Could play a role in a specific type of protein O-glycosylation indirectly regulating macrophages migration and tissue invasion. Also essential for liver homeostasis.</text>
</comment>
<feature type="transmembrane region" description="Helical" evidence="25">
    <location>
        <begin position="215"/>
        <end position="237"/>
    </location>
</feature>
<evidence type="ECO:0000256" key="24">
    <source>
        <dbReference type="ARBA" id="ARBA00046376"/>
    </source>
</evidence>
<comment type="catalytic activity">
    <reaction evidence="13">
        <text>L-alpha-aminoacyl-L-lysine(out) = L-alpha-aminoacyl-L-lysine(in)</text>
        <dbReference type="Rhea" id="RHEA:79383"/>
        <dbReference type="ChEBI" id="CHEBI:229966"/>
    </reaction>
</comment>
<evidence type="ECO:0000256" key="21">
    <source>
        <dbReference type="ARBA" id="ARBA00044985"/>
    </source>
</evidence>
<dbReference type="OrthoDB" id="424834at2759"/>
<evidence type="ECO:0000256" key="7">
    <source>
        <dbReference type="ARBA" id="ARBA00023228"/>
    </source>
</evidence>
<evidence type="ECO:0000256" key="19">
    <source>
        <dbReference type="ARBA" id="ARBA00044919"/>
    </source>
</evidence>
<dbReference type="InterPro" id="IPR011701">
    <property type="entry name" value="MFS"/>
</dbReference>
<dbReference type="AlphaFoldDB" id="A0A3M7QZU1"/>
<name>A0A3M7QZU1_BRAPC</name>
<comment type="catalytic activity">
    <reaction evidence="15">
        <text>L-arginyl-L-alpha-amino acid(out) = L-arginyl-L-alpha-amino acid(in)</text>
        <dbReference type="Rhea" id="RHEA:79371"/>
        <dbReference type="ChEBI" id="CHEBI:84315"/>
    </reaction>
</comment>
<sequence>MEITTEIEAEEVQPLIRSSINNGLINESLNVSIWQKAFDPSKKFYRFFSLIFICLLTTGPYFCYVLPGALEKEFEHDLDISTTQFTIFTSLYSWPNIILCFFGGFLIDRVLGVRLGTILFSCFVTIGQLMFAFGAFTKNIWLMYIGRFIFGLGGETVGVAQKAYCVTWFPSKELNLVFGFIASSALLGSSINQIVMNPIYDYINKFKSGYECLGVALFVASITAIGSTCCAFILSPLHKYRKRILRVSTKKLLVEEQIKLGQSLKFPVQVWLIMIICLVFYSATFPFISLGKVYFIKKYGSSSTSASLQQSLFFFGTVISSPIFGKIVDATGFNIFWVILSVLLALVSHVILLFSFINSFIPVIMMGISLSLLYASLWPMVSLIVPKNKLGTAYGLMQSFQNLGLAIFNITAGFLVENYGYFVLEIFYIYLCIIGLLSSIFLYFWDKLSGGHLNLSKEERCEVTLS</sequence>
<dbReference type="Gene3D" id="1.20.1250.20">
    <property type="entry name" value="MFS general substrate transporter like domains"/>
    <property type="match status" value="2"/>
</dbReference>
<keyword evidence="5 25" id="KW-1133">Transmembrane helix</keyword>
<dbReference type="STRING" id="10195.A0A3M7QZU1"/>
<evidence type="ECO:0000256" key="15">
    <source>
        <dbReference type="ARBA" id="ARBA00044899"/>
    </source>
</evidence>
<dbReference type="GO" id="GO:0022857">
    <property type="term" value="F:transmembrane transporter activity"/>
    <property type="evidence" value="ECO:0007669"/>
    <property type="project" value="InterPro"/>
</dbReference>
<feature type="transmembrane region" description="Helical" evidence="25">
    <location>
        <begin position="427"/>
        <end position="445"/>
    </location>
</feature>
<evidence type="ECO:0000256" key="23">
    <source>
        <dbReference type="ARBA" id="ARBA00045709"/>
    </source>
</evidence>
<comment type="catalytic activity">
    <reaction evidence="18">
        <text>L-histidyl-L-alpha-amino acid(out) = L-histidyl-L-alpha-amino acid(in)</text>
        <dbReference type="Rhea" id="RHEA:79379"/>
        <dbReference type="ChEBI" id="CHEBI:229964"/>
    </reaction>
</comment>
<comment type="catalytic activity">
    <reaction evidence="11">
        <text>L-alpha-aminoacyl-L-histidine(out) = L-alpha-aminoacyl-L-histidine(in)</text>
        <dbReference type="Rhea" id="RHEA:79375"/>
        <dbReference type="ChEBI" id="CHEBI:229967"/>
    </reaction>
</comment>
<gene>
    <name evidence="27" type="ORF">BpHYR1_050188</name>
</gene>
<evidence type="ECO:0000256" key="12">
    <source>
        <dbReference type="ARBA" id="ARBA00044891"/>
    </source>
</evidence>
<comment type="catalytic activity">
    <reaction evidence="8">
        <text>L-lysyl-L-alanine(out) = L-lysyl-L-alanine(in)</text>
        <dbReference type="Rhea" id="RHEA:79399"/>
        <dbReference type="ChEBI" id="CHEBI:229954"/>
    </reaction>
</comment>
<evidence type="ECO:0000256" key="25">
    <source>
        <dbReference type="SAM" id="Phobius"/>
    </source>
</evidence>
<feature type="transmembrane region" description="Helical" evidence="25">
    <location>
        <begin position="176"/>
        <end position="195"/>
    </location>
</feature>
<evidence type="ECO:0000256" key="5">
    <source>
        <dbReference type="ARBA" id="ARBA00022989"/>
    </source>
</evidence>
<accession>A0A3M7QZU1</accession>
<feature type="transmembrane region" description="Helical" evidence="25">
    <location>
        <begin position="87"/>
        <end position="106"/>
    </location>
</feature>
<evidence type="ECO:0000256" key="1">
    <source>
        <dbReference type="ARBA" id="ARBA00004155"/>
    </source>
</evidence>
<dbReference type="PANTHER" id="PTHR23512">
    <property type="entry name" value="MAJOR FACILITATOR SUPERFAMILY DOMAIN-CONTAINING PROTEIN 1"/>
    <property type="match status" value="1"/>
</dbReference>
<comment type="catalytic activity">
    <reaction evidence="12">
        <text>L-lysyl-L-alpha-amino acid(out) = L-lysyl-L-alpha-amino acid(in)</text>
        <dbReference type="Rhea" id="RHEA:79387"/>
        <dbReference type="ChEBI" id="CHEBI:229965"/>
    </reaction>
</comment>
<evidence type="ECO:0000256" key="9">
    <source>
        <dbReference type="ARBA" id="ARBA00044878"/>
    </source>
</evidence>
<evidence type="ECO:0000313" key="28">
    <source>
        <dbReference type="Proteomes" id="UP000276133"/>
    </source>
</evidence>
<evidence type="ECO:0000256" key="11">
    <source>
        <dbReference type="ARBA" id="ARBA00044884"/>
    </source>
</evidence>
<dbReference type="InterPro" id="IPR052187">
    <property type="entry name" value="MFSD1"/>
</dbReference>
<evidence type="ECO:0000256" key="18">
    <source>
        <dbReference type="ARBA" id="ARBA00044912"/>
    </source>
</evidence>
<evidence type="ECO:0000256" key="2">
    <source>
        <dbReference type="ARBA" id="ARBA00008335"/>
    </source>
</evidence>
<dbReference type="CDD" id="cd17340">
    <property type="entry name" value="MFS_MFSD1"/>
    <property type="match status" value="1"/>
</dbReference>
<comment type="similarity">
    <text evidence="2">Belongs to the major facilitator superfamily.</text>
</comment>
<dbReference type="PROSITE" id="PS50850">
    <property type="entry name" value="MFS"/>
    <property type="match status" value="1"/>
</dbReference>
<comment type="catalytic activity">
    <reaction evidence="9">
        <text>L-histidyl-glycine(out) = L-histidyl-glycine(in)</text>
        <dbReference type="Rhea" id="RHEA:79395"/>
        <dbReference type="ChEBI" id="CHEBI:229957"/>
    </reaction>
</comment>
<keyword evidence="7" id="KW-0458">Lysosome</keyword>
<feature type="transmembrane region" description="Helical" evidence="25">
    <location>
        <begin position="402"/>
        <end position="421"/>
    </location>
</feature>
<evidence type="ECO:0000259" key="26">
    <source>
        <dbReference type="PROSITE" id="PS50850"/>
    </source>
</evidence>
<comment type="caution">
    <text evidence="27">The sequence shown here is derived from an EMBL/GenBank/DDBJ whole genome shotgun (WGS) entry which is preliminary data.</text>
</comment>
<evidence type="ECO:0000256" key="10">
    <source>
        <dbReference type="ARBA" id="ARBA00044881"/>
    </source>
</evidence>
<feature type="transmembrane region" description="Helical" evidence="25">
    <location>
        <begin position="335"/>
        <end position="357"/>
    </location>
</feature>
<evidence type="ECO:0000256" key="14">
    <source>
        <dbReference type="ARBA" id="ARBA00044898"/>
    </source>
</evidence>
<evidence type="ECO:0000256" key="13">
    <source>
        <dbReference type="ARBA" id="ARBA00044893"/>
    </source>
</evidence>
<feature type="transmembrane region" description="Helical" evidence="25">
    <location>
        <begin position="118"/>
        <end position="136"/>
    </location>
</feature>
<evidence type="ECO:0000256" key="16">
    <source>
        <dbReference type="ARBA" id="ARBA00044900"/>
    </source>
</evidence>
<comment type="catalytic activity">
    <reaction evidence="10">
        <text>L-alpha-aminoacyl-L-arginine(out) = L-alpha-aminoacyl-L-arginine(in)</text>
        <dbReference type="Rhea" id="RHEA:79367"/>
        <dbReference type="ChEBI" id="CHEBI:229968"/>
    </reaction>
</comment>